<dbReference type="InterPro" id="IPR056884">
    <property type="entry name" value="NPHP3-like_N"/>
</dbReference>
<dbReference type="Proteomes" id="UP000241690">
    <property type="component" value="Unassembled WGS sequence"/>
</dbReference>
<name>A0A2T4ACH9_TRIHA</name>
<proteinExistence type="predicted"/>
<evidence type="ECO:0000313" key="4">
    <source>
        <dbReference type="Proteomes" id="UP000241690"/>
    </source>
</evidence>
<accession>A0A2T4ACH9</accession>
<evidence type="ECO:0000256" key="1">
    <source>
        <dbReference type="ARBA" id="ARBA00022737"/>
    </source>
</evidence>
<feature type="domain" description="Nephrocystin 3-like N-terminal" evidence="2">
    <location>
        <begin position="66"/>
        <end position="227"/>
    </location>
</feature>
<gene>
    <name evidence="3" type="ORF">M431DRAFT_52860</name>
</gene>
<evidence type="ECO:0000259" key="2">
    <source>
        <dbReference type="Pfam" id="PF24883"/>
    </source>
</evidence>
<feature type="non-terminal residue" evidence="3">
    <location>
        <position position="627"/>
    </location>
</feature>
<dbReference type="RefSeq" id="XP_024774474.1">
    <property type="nucleotide sequence ID" value="XM_024920742.1"/>
</dbReference>
<reference evidence="3 4" key="1">
    <citation type="submission" date="2016-07" db="EMBL/GenBank/DDBJ databases">
        <title>Multiple horizontal gene transfer events from other fungi enriched the ability of initially mycotrophic Trichoderma (Ascomycota) to feed on dead plant biomass.</title>
        <authorList>
            <consortium name="DOE Joint Genome Institute"/>
            <person name="Aerts A."/>
            <person name="Atanasova L."/>
            <person name="Chenthamara K."/>
            <person name="Zhang J."/>
            <person name="Grujic M."/>
            <person name="Henrissat B."/>
            <person name="Kuo A."/>
            <person name="Salamov A."/>
            <person name="Lipzen A."/>
            <person name="Labutti K."/>
            <person name="Barry K."/>
            <person name="Miao Y."/>
            <person name="Rahimi M.J."/>
            <person name="Shen Q."/>
            <person name="Grigoriev I.V."/>
            <person name="Kubicek C.P."/>
            <person name="Druzhinina I.S."/>
        </authorList>
    </citation>
    <scope>NUCLEOTIDE SEQUENCE [LARGE SCALE GENOMIC DNA]</scope>
    <source>
        <strain evidence="3 4">CBS 226.95</strain>
    </source>
</reference>
<dbReference type="PANTHER" id="PTHR10039">
    <property type="entry name" value="AMELOGENIN"/>
    <property type="match status" value="1"/>
</dbReference>
<evidence type="ECO:0000313" key="3">
    <source>
        <dbReference type="EMBL" id="PTB54797.1"/>
    </source>
</evidence>
<protein>
    <recommendedName>
        <fullName evidence="2">Nephrocystin 3-like N-terminal domain-containing protein</fullName>
    </recommendedName>
</protein>
<dbReference type="AlphaFoldDB" id="A0A2T4ACH9"/>
<dbReference type="SUPFAM" id="SSF52540">
    <property type="entry name" value="P-loop containing nucleoside triphosphate hydrolases"/>
    <property type="match status" value="1"/>
</dbReference>
<organism evidence="3 4">
    <name type="scientific">Trichoderma harzianum CBS 226.95</name>
    <dbReference type="NCBI Taxonomy" id="983964"/>
    <lineage>
        <taxon>Eukaryota</taxon>
        <taxon>Fungi</taxon>
        <taxon>Dikarya</taxon>
        <taxon>Ascomycota</taxon>
        <taxon>Pezizomycotina</taxon>
        <taxon>Sordariomycetes</taxon>
        <taxon>Hypocreomycetidae</taxon>
        <taxon>Hypocreales</taxon>
        <taxon>Hypocreaceae</taxon>
        <taxon>Trichoderma</taxon>
    </lineage>
</organism>
<dbReference type="STRING" id="983964.A0A2T4ACH9"/>
<dbReference type="Pfam" id="PF24883">
    <property type="entry name" value="NPHP3_N"/>
    <property type="match status" value="1"/>
</dbReference>
<dbReference type="Gene3D" id="3.40.50.300">
    <property type="entry name" value="P-loop containing nucleotide triphosphate hydrolases"/>
    <property type="match status" value="1"/>
</dbReference>
<sequence length="627" mass="72410">MENHRNFSGNTLGNNATVNQGNFAQITVNTNTSNADKSFLQEISKTDPFYDKKRILTLKGPLLWESFSWILRHQQFNEWRHTKQSGVLWIKGDRGKGKTMLLCGIVEDFEQNSQSENLSYFFCQATDYRINTAAAVVGGLIKSLLKGHPRLLSRVRENYEDKLKDQLDGANALVILCDIFESIINDPGLNDVICVVDALDECMKDCRHLLNLIIKTSGHVKWLLSSRNEKDIEKMLDQVPQKLILELKQNAERISTSIDVYIRHHIHEIEALKDDEQLQAKALDILGSKAQGTFLWVALVVEQLHKTDCWDVENVLEEVPKDLQSLYGLILDRTEKLGERSKEICRVLLSIVTTAKRPLHLRELLVFINSHWKGDRHFKTTYVLRDVRDMVKTCGSILSIRDDTVYFIHQSAKDHVVENAAERIFPILHQHYKMFEASLDAMSDVLEYDIYGLEDPAIHIDAIPLKDVDSDPLASIRYCCVFWVEHLVSGYQFEGFEHSKYLKDDKRLHSFFKEKFLCWIESLSLMRSFYPQAQDALQKFKDLIESYRGNGSIGSEAFQTPQLQRESETQGLKQFTDDGYGFVRNFREPVAYWPLQLYFSAISFEQDSSSIRKTFEWTVREKFGPSP</sequence>
<dbReference type="GeneID" id="36629311"/>
<dbReference type="InterPro" id="IPR027417">
    <property type="entry name" value="P-loop_NTPase"/>
</dbReference>
<keyword evidence="4" id="KW-1185">Reference proteome</keyword>
<dbReference type="PANTHER" id="PTHR10039:SF14">
    <property type="entry name" value="NACHT DOMAIN-CONTAINING PROTEIN"/>
    <property type="match status" value="1"/>
</dbReference>
<dbReference type="EMBL" id="KZ679680">
    <property type="protein sequence ID" value="PTB54797.1"/>
    <property type="molecule type" value="Genomic_DNA"/>
</dbReference>
<keyword evidence="1" id="KW-0677">Repeat</keyword>